<organism evidence="2 3">
    <name type="scientific">Circinella minor</name>
    <dbReference type="NCBI Taxonomy" id="1195481"/>
    <lineage>
        <taxon>Eukaryota</taxon>
        <taxon>Fungi</taxon>
        <taxon>Fungi incertae sedis</taxon>
        <taxon>Mucoromycota</taxon>
        <taxon>Mucoromycotina</taxon>
        <taxon>Mucoromycetes</taxon>
        <taxon>Mucorales</taxon>
        <taxon>Lichtheimiaceae</taxon>
        <taxon>Circinella</taxon>
    </lineage>
</organism>
<feature type="region of interest" description="Disordered" evidence="1">
    <location>
        <begin position="165"/>
        <end position="194"/>
    </location>
</feature>
<evidence type="ECO:0000313" key="3">
    <source>
        <dbReference type="Proteomes" id="UP000646827"/>
    </source>
</evidence>
<dbReference type="AlphaFoldDB" id="A0A8H7VQA8"/>
<dbReference type="Proteomes" id="UP000646827">
    <property type="component" value="Unassembled WGS sequence"/>
</dbReference>
<keyword evidence="3" id="KW-1185">Reference proteome</keyword>
<comment type="caution">
    <text evidence="2">The sequence shown here is derived from an EMBL/GenBank/DDBJ whole genome shotgun (WGS) entry which is preliminary data.</text>
</comment>
<dbReference type="EMBL" id="JAEPRB010000036">
    <property type="protein sequence ID" value="KAG2224843.1"/>
    <property type="molecule type" value="Genomic_DNA"/>
</dbReference>
<accession>A0A8H7VQA8</accession>
<gene>
    <name evidence="2" type="ORF">INT45_008025</name>
</gene>
<evidence type="ECO:0000256" key="1">
    <source>
        <dbReference type="SAM" id="MobiDB-lite"/>
    </source>
</evidence>
<name>A0A8H7VQA8_9FUNG</name>
<reference evidence="2 3" key="1">
    <citation type="submission" date="2020-12" db="EMBL/GenBank/DDBJ databases">
        <title>Metabolic potential, ecology and presence of endohyphal bacteria is reflected in genomic diversity of Mucoromycotina.</title>
        <authorList>
            <person name="Muszewska A."/>
            <person name="Okrasinska A."/>
            <person name="Steczkiewicz K."/>
            <person name="Drgas O."/>
            <person name="Orlowska M."/>
            <person name="Perlinska-Lenart U."/>
            <person name="Aleksandrzak-Piekarczyk T."/>
            <person name="Szatraj K."/>
            <person name="Zielenkiewicz U."/>
            <person name="Pilsyk S."/>
            <person name="Malc E."/>
            <person name="Mieczkowski P."/>
            <person name="Kruszewska J.S."/>
            <person name="Biernat P."/>
            <person name="Pawlowska J."/>
        </authorList>
    </citation>
    <scope>NUCLEOTIDE SEQUENCE [LARGE SCALE GENOMIC DNA]</scope>
    <source>
        <strain evidence="2 3">CBS 142.35</strain>
    </source>
</reference>
<protein>
    <submittedName>
        <fullName evidence="2">Uncharacterized protein</fullName>
    </submittedName>
</protein>
<sequence length="225" mass="26103">MTSQYQLSGRVPRSNYDHYGLSFFLPIGAVPGSHNKNFIIEGFLRMERQYVKYVEHVIGFVFCPFICPEVDYAIFKSELHVFGRLLYNNWIIHQQSCQEKYINFQETQISPGAIIDTTIVNRWYKKNEKSPKCVKHSKKNWKNLISNKYVREYTKLTISVSDTSDNKTIQTKRPTQQPTQPTQQKKHITEGQPLSAITTTATTTTGTGTTTKSCYDYGYYINRKL</sequence>
<proteinExistence type="predicted"/>
<evidence type="ECO:0000313" key="2">
    <source>
        <dbReference type="EMBL" id="KAG2224843.1"/>
    </source>
</evidence>
<feature type="compositionally biased region" description="Low complexity" evidence="1">
    <location>
        <begin position="167"/>
        <end position="183"/>
    </location>
</feature>